<comment type="similarity">
    <text evidence="1">Belongs to the multicopper oxidase family.</text>
</comment>
<dbReference type="FunFam" id="2.60.40.420:FF:000012">
    <property type="entry name" value="Monocopper oxidase-like protein"/>
    <property type="match status" value="1"/>
</dbReference>
<feature type="domain" description="Plastocyanin-like" evidence="6">
    <location>
        <begin position="39"/>
        <end position="153"/>
    </location>
</feature>
<dbReference type="InterPro" id="IPR034275">
    <property type="entry name" value="CuRO_3_AO-like"/>
</dbReference>
<dbReference type="CDD" id="cd13846">
    <property type="entry name" value="CuRO_1_AAO_like_1"/>
    <property type="match status" value="1"/>
</dbReference>
<dbReference type="EMBL" id="JBJUIK010000008">
    <property type="protein sequence ID" value="KAL3519449.1"/>
    <property type="molecule type" value="Genomic_DNA"/>
</dbReference>
<reference evidence="7 8" key="1">
    <citation type="submission" date="2024-11" db="EMBL/GenBank/DDBJ databases">
        <title>A near-complete genome assembly of Cinchona calisaya.</title>
        <authorList>
            <person name="Lian D.C."/>
            <person name="Zhao X.W."/>
            <person name="Wei L."/>
        </authorList>
    </citation>
    <scope>NUCLEOTIDE SEQUENCE [LARGE SCALE GENOMIC DNA]</scope>
    <source>
        <tissue evidence="7">Nenye</tissue>
    </source>
</reference>
<evidence type="ECO:0000256" key="3">
    <source>
        <dbReference type="SAM" id="SignalP"/>
    </source>
</evidence>
<evidence type="ECO:0000256" key="2">
    <source>
        <dbReference type="ARBA" id="ARBA00023180"/>
    </source>
</evidence>
<evidence type="ECO:0000256" key="1">
    <source>
        <dbReference type="ARBA" id="ARBA00010609"/>
    </source>
</evidence>
<keyword evidence="8" id="KW-1185">Reference proteome</keyword>
<dbReference type="PANTHER" id="PTHR11709:SF11">
    <property type="entry name" value="L-ASCORBATE OXIDASE HOMOLOG ISOFORM X1"/>
    <property type="match status" value="1"/>
</dbReference>
<comment type="caution">
    <text evidence="7">The sequence shown here is derived from an EMBL/GenBank/DDBJ whole genome shotgun (WGS) entry which is preliminary data.</text>
</comment>
<feature type="signal peptide" evidence="3">
    <location>
        <begin position="1"/>
        <end position="28"/>
    </location>
</feature>
<evidence type="ECO:0000313" key="8">
    <source>
        <dbReference type="Proteomes" id="UP001630127"/>
    </source>
</evidence>
<dbReference type="InterPro" id="IPR045087">
    <property type="entry name" value="Cu-oxidase_fam"/>
</dbReference>
<dbReference type="InterPro" id="IPR034273">
    <property type="entry name" value="CuRO_1_AAO-like"/>
</dbReference>
<protein>
    <recommendedName>
        <fullName evidence="9">L-ascorbate oxidase homolog</fullName>
    </recommendedName>
</protein>
<evidence type="ECO:0000259" key="5">
    <source>
        <dbReference type="Pfam" id="PF07731"/>
    </source>
</evidence>
<dbReference type="Pfam" id="PF00394">
    <property type="entry name" value="Cu-oxidase"/>
    <property type="match status" value="1"/>
</dbReference>
<proteinExistence type="inferred from homology"/>
<dbReference type="InterPro" id="IPR001117">
    <property type="entry name" value="Cu-oxidase_2nd"/>
</dbReference>
<feature type="domain" description="Plastocyanin-like" evidence="5">
    <location>
        <begin position="382"/>
        <end position="520"/>
    </location>
</feature>
<dbReference type="CDD" id="cd13894">
    <property type="entry name" value="CuRO_3_AAO_like_1"/>
    <property type="match status" value="1"/>
</dbReference>
<name>A0ABD2ZJ19_9GENT</name>
<dbReference type="SUPFAM" id="SSF49503">
    <property type="entry name" value="Cupredoxins"/>
    <property type="match status" value="3"/>
</dbReference>
<dbReference type="FunFam" id="2.60.40.420:FF:000016">
    <property type="entry name" value="Monocopper oxidase-like protein"/>
    <property type="match status" value="1"/>
</dbReference>
<evidence type="ECO:0000259" key="6">
    <source>
        <dbReference type="Pfam" id="PF07732"/>
    </source>
</evidence>
<keyword evidence="3" id="KW-0732">Signal</keyword>
<organism evidence="7 8">
    <name type="scientific">Cinchona calisaya</name>
    <dbReference type="NCBI Taxonomy" id="153742"/>
    <lineage>
        <taxon>Eukaryota</taxon>
        <taxon>Viridiplantae</taxon>
        <taxon>Streptophyta</taxon>
        <taxon>Embryophyta</taxon>
        <taxon>Tracheophyta</taxon>
        <taxon>Spermatophyta</taxon>
        <taxon>Magnoliopsida</taxon>
        <taxon>eudicotyledons</taxon>
        <taxon>Gunneridae</taxon>
        <taxon>Pentapetalae</taxon>
        <taxon>asterids</taxon>
        <taxon>lamiids</taxon>
        <taxon>Gentianales</taxon>
        <taxon>Rubiaceae</taxon>
        <taxon>Cinchonoideae</taxon>
        <taxon>Cinchoneae</taxon>
        <taxon>Cinchona</taxon>
    </lineage>
</organism>
<evidence type="ECO:0008006" key="9">
    <source>
        <dbReference type="Google" id="ProtNLM"/>
    </source>
</evidence>
<gene>
    <name evidence="7" type="ORF">ACH5RR_017598</name>
</gene>
<dbReference type="Proteomes" id="UP001630127">
    <property type="component" value="Unassembled WGS sequence"/>
</dbReference>
<feature type="domain" description="Plastocyanin-like" evidence="4">
    <location>
        <begin position="165"/>
        <end position="302"/>
    </location>
</feature>
<dbReference type="PANTHER" id="PTHR11709">
    <property type="entry name" value="MULTI-COPPER OXIDASE"/>
    <property type="match status" value="1"/>
</dbReference>
<dbReference type="InterPro" id="IPR008972">
    <property type="entry name" value="Cupredoxin"/>
</dbReference>
<dbReference type="Gene3D" id="2.60.40.420">
    <property type="entry name" value="Cupredoxins - blue copper proteins"/>
    <property type="match status" value="3"/>
</dbReference>
<sequence length="547" mass="61769">MRECKILHSLIIRTCVVLVVFLMNGANADNPSRFYTWKITYGDIYPLGVKQQGILINGQFPGPHIDCVTNDNLIISVYNYLNEPFLISWNGIQHRKNSWQDGVQGTTCPIPPGKNFTYILQAKDQIGSYFYFPSLGLHKAAGGFGSIKIYSRPQIPVPFPPPAGDFTILAGDWFKTSHQQLRYILDSGHSLPFPDGLHINGRGWNGYTFTVEQGETYRFRISNVGIATSINFRIQGHSMKLVEVEGSHTLQNYYTSLDIHLGQSYSVLVTANQPAKDYYVVVSSRFTSRVLTTTAVLHYKNSFIRVSGPPPGGPTIDIVSSLGQARSIRWNLTASAPRPNPQGSYHYGMINPSRTIILANSAPYINGKLRYAVNSVSYVPGDTPLKLADYFKIGGVFNPWSIPDKPYYGNAYFATSVMNADYRAFIEIVFQNWENTVQSWHIDGFNFFVVGMDGGQWTPASRSKYNLRDTVSRCTTQVYPRSWTAIYMALDNVGMWNIRSENWERQYLGQQFYLRVYTPSNSLRDEYPIPKNALLCGRASGRHTRPH</sequence>
<evidence type="ECO:0000259" key="4">
    <source>
        <dbReference type="Pfam" id="PF00394"/>
    </source>
</evidence>
<dbReference type="InterPro" id="IPR011706">
    <property type="entry name" value="Cu-oxidase_C"/>
</dbReference>
<keyword evidence="2" id="KW-0325">Glycoprotein</keyword>
<dbReference type="Pfam" id="PF07731">
    <property type="entry name" value="Cu-oxidase_2"/>
    <property type="match status" value="1"/>
</dbReference>
<dbReference type="AlphaFoldDB" id="A0ABD2ZJ19"/>
<evidence type="ECO:0000313" key="7">
    <source>
        <dbReference type="EMBL" id="KAL3519449.1"/>
    </source>
</evidence>
<accession>A0ABD2ZJ19</accession>
<dbReference type="Pfam" id="PF07732">
    <property type="entry name" value="Cu-oxidase_3"/>
    <property type="match status" value="1"/>
</dbReference>
<dbReference type="InterPro" id="IPR011707">
    <property type="entry name" value="Cu-oxidase-like_N"/>
</dbReference>
<feature type="chain" id="PRO_5044893021" description="L-ascorbate oxidase homolog" evidence="3">
    <location>
        <begin position="29"/>
        <end position="547"/>
    </location>
</feature>